<keyword evidence="1 6" id="KW-0489">Methyltransferase</keyword>
<dbReference type="EMBL" id="JACSOD020000449">
    <property type="protein sequence ID" value="MBM6498706.1"/>
    <property type="molecule type" value="Genomic_DNA"/>
</dbReference>
<dbReference type="PROSITE" id="PS00094">
    <property type="entry name" value="C5_MTASE_1"/>
    <property type="match status" value="1"/>
</dbReference>
<comment type="catalytic activity">
    <reaction evidence="5 8">
        <text>a 2'-deoxycytidine in DNA + S-adenosyl-L-methionine = a 5-methyl-2'-deoxycytidine in DNA + S-adenosyl-L-homocysteine + H(+)</text>
        <dbReference type="Rhea" id="RHEA:13681"/>
        <dbReference type="Rhea" id="RHEA-COMP:11369"/>
        <dbReference type="Rhea" id="RHEA-COMP:11370"/>
        <dbReference type="ChEBI" id="CHEBI:15378"/>
        <dbReference type="ChEBI" id="CHEBI:57856"/>
        <dbReference type="ChEBI" id="CHEBI:59789"/>
        <dbReference type="ChEBI" id="CHEBI:85452"/>
        <dbReference type="ChEBI" id="CHEBI:85454"/>
        <dbReference type="EC" id="2.1.1.37"/>
    </reaction>
</comment>
<name>A0ABS2CUV6_9FLAO</name>
<evidence type="ECO:0000256" key="7">
    <source>
        <dbReference type="RuleBase" id="RU000416"/>
    </source>
</evidence>
<comment type="caution">
    <text evidence="9">The sequence shown here is derived from an EMBL/GenBank/DDBJ whole genome shotgun (WGS) entry which is preliminary data.</text>
</comment>
<dbReference type="NCBIfam" id="TIGR00675">
    <property type="entry name" value="dcm"/>
    <property type="match status" value="1"/>
</dbReference>
<evidence type="ECO:0000256" key="8">
    <source>
        <dbReference type="RuleBase" id="RU000417"/>
    </source>
</evidence>
<evidence type="ECO:0000313" key="9">
    <source>
        <dbReference type="EMBL" id="MBM6498706.1"/>
    </source>
</evidence>
<dbReference type="EC" id="2.1.1.37" evidence="8"/>
<dbReference type="GO" id="GO:0032259">
    <property type="term" value="P:methylation"/>
    <property type="evidence" value="ECO:0007669"/>
    <property type="project" value="UniProtKB-KW"/>
</dbReference>
<dbReference type="InterPro" id="IPR029063">
    <property type="entry name" value="SAM-dependent_MTases_sf"/>
</dbReference>
<evidence type="ECO:0000256" key="3">
    <source>
        <dbReference type="ARBA" id="ARBA00022691"/>
    </source>
</evidence>
<dbReference type="InterPro" id="IPR050750">
    <property type="entry name" value="C5-MTase"/>
</dbReference>
<gene>
    <name evidence="9" type="ORF">H9X54_005245</name>
</gene>
<organism evidence="9 10">
    <name type="scientific">Flavobacterium macrobrachii</name>
    <dbReference type="NCBI Taxonomy" id="591204"/>
    <lineage>
        <taxon>Bacteria</taxon>
        <taxon>Pseudomonadati</taxon>
        <taxon>Bacteroidota</taxon>
        <taxon>Flavobacteriia</taxon>
        <taxon>Flavobacteriales</taxon>
        <taxon>Flavobacteriaceae</taxon>
        <taxon>Flavobacterium</taxon>
    </lineage>
</organism>
<protein>
    <recommendedName>
        <fullName evidence="8">Cytosine-specific methyltransferase</fullName>
        <ecNumber evidence="8">2.1.1.37</ecNumber>
    </recommendedName>
</protein>
<evidence type="ECO:0000256" key="1">
    <source>
        <dbReference type="ARBA" id="ARBA00022603"/>
    </source>
</evidence>
<sequence length="321" mass="36602">MKLKEKISLEKVFEKEYKVKLVELESNKEAVITHFLHNSKNGVSQFFKKDAVKYTKEILQYEYPKEEISNIVAEEALQYGIFDTFDIPFPPVENPKFKFIDLFAGIGGFRLAMQNLGGKCVFTSEWDKEAKRTYKANFGERPFGDITKEETKAFIPDGFDLLCAGFPCQAFSIAGKRGGFEDTRGTLFFDVAEIIKRKQPKAIFLENVKGLRNHNGGKTLATILNVLRNDLGYFVPEPQIVNAKDFGVPQNRERIYIVGFHPSTNVTEFNYPKPLDKKVTFADIKEKKYLGVPFGRAFRSNLFVRSSQKGFPLQSLTQKVA</sequence>
<dbReference type="InterPro" id="IPR001525">
    <property type="entry name" value="C5_MeTfrase"/>
</dbReference>
<dbReference type="InterPro" id="IPR018117">
    <property type="entry name" value="C5_DNA_meth_AS"/>
</dbReference>
<dbReference type="Pfam" id="PF00145">
    <property type="entry name" value="DNA_methylase"/>
    <property type="match status" value="1"/>
</dbReference>
<keyword evidence="4" id="KW-0680">Restriction system</keyword>
<evidence type="ECO:0000313" key="10">
    <source>
        <dbReference type="Proteomes" id="UP000759529"/>
    </source>
</evidence>
<accession>A0ABS2CUV6</accession>
<reference evidence="9 10" key="1">
    <citation type="submission" date="2021-02" db="EMBL/GenBank/DDBJ databases">
        <authorList>
            <person name="Jung H.S."/>
            <person name="Chun B.H."/>
            <person name="Jeon C.O."/>
        </authorList>
    </citation>
    <scope>NUCLEOTIDE SEQUENCE [LARGE SCALE GENOMIC DNA]</scope>
    <source>
        <strain evidence="9 10">LMG 25203</strain>
    </source>
</reference>
<dbReference type="PRINTS" id="PR00105">
    <property type="entry name" value="C5METTRFRASE"/>
</dbReference>
<evidence type="ECO:0000256" key="2">
    <source>
        <dbReference type="ARBA" id="ARBA00022679"/>
    </source>
</evidence>
<dbReference type="GO" id="GO:0008168">
    <property type="term" value="F:methyltransferase activity"/>
    <property type="evidence" value="ECO:0007669"/>
    <property type="project" value="UniProtKB-KW"/>
</dbReference>
<evidence type="ECO:0000256" key="6">
    <source>
        <dbReference type="PROSITE-ProRule" id="PRU01016"/>
    </source>
</evidence>
<evidence type="ECO:0000256" key="5">
    <source>
        <dbReference type="ARBA" id="ARBA00047422"/>
    </source>
</evidence>
<evidence type="ECO:0000256" key="4">
    <source>
        <dbReference type="ARBA" id="ARBA00022747"/>
    </source>
</evidence>
<keyword evidence="10" id="KW-1185">Reference proteome</keyword>
<dbReference type="PANTHER" id="PTHR46098">
    <property type="entry name" value="TRNA (CYTOSINE(38)-C(5))-METHYLTRANSFERASE"/>
    <property type="match status" value="1"/>
</dbReference>
<dbReference type="Proteomes" id="UP000759529">
    <property type="component" value="Unassembled WGS sequence"/>
</dbReference>
<keyword evidence="2 6" id="KW-0808">Transferase</keyword>
<dbReference type="PROSITE" id="PS51679">
    <property type="entry name" value="SAM_MT_C5"/>
    <property type="match status" value="1"/>
</dbReference>
<proteinExistence type="inferred from homology"/>
<dbReference type="SUPFAM" id="SSF53335">
    <property type="entry name" value="S-adenosyl-L-methionine-dependent methyltransferases"/>
    <property type="match status" value="1"/>
</dbReference>
<feature type="active site" evidence="6">
    <location>
        <position position="168"/>
    </location>
</feature>
<dbReference type="PANTHER" id="PTHR46098:SF1">
    <property type="entry name" value="TRNA (CYTOSINE(38)-C(5))-METHYLTRANSFERASE"/>
    <property type="match status" value="1"/>
</dbReference>
<keyword evidence="3 6" id="KW-0949">S-adenosyl-L-methionine</keyword>
<dbReference type="Gene3D" id="3.40.50.150">
    <property type="entry name" value="Vaccinia Virus protein VP39"/>
    <property type="match status" value="1"/>
</dbReference>
<comment type="similarity">
    <text evidence="6 7">Belongs to the class I-like SAM-binding methyltransferase superfamily. C5-methyltransferase family.</text>
</comment>
<dbReference type="RefSeq" id="WP_187658268.1">
    <property type="nucleotide sequence ID" value="NZ_JACSOD020000449.1"/>
</dbReference>
<dbReference type="CDD" id="cd00315">
    <property type="entry name" value="Cyt_C5_DNA_methylase"/>
    <property type="match status" value="1"/>
</dbReference>